<dbReference type="InterPro" id="IPR017946">
    <property type="entry name" value="PLC-like_Pdiesterase_TIM-brl"/>
</dbReference>
<sequence length="259" mass="29599">MKHFSLLILFLALINLQAYSQGKQARTKVIAHRGAWKNTNLPQNSLSALNAAIEMGCFASECDIWMTSDSVLVVNHDPHFYDMPIETTTYNELLNKKYPNGESIATLEQFLSTITKQKKTRLVLDIKPSKVSKERSIITARKSYEMVTAKKAQKIVDYILFDYDACLALEKLDAKANIAYLLGDRSPEQAEKDGLWGIDYSYRVFEKNPNWVNDAQQRKLTVNVWTVNDQAMAQSYIDQKVDFITTDEPEMVLKMVGKR</sequence>
<gene>
    <name evidence="3" type="ORF">KK060_15800</name>
</gene>
<proteinExistence type="predicted"/>
<name>A0ABS5VV63_9BACT</name>
<dbReference type="PROSITE" id="PS51704">
    <property type="entry name" value="GP_PDE"/>
    <property type="match status" value="1"/>
</dbReference>
<evidence type="ECO:0000256" key="1">
    <source>
        <dbReference type="SAM" id="SignalP"/>
    </source>
</evidence>
<dbReference type="PANTHER" id="PTHR46211">
    <property type="entry name" value="GLYCEROPHOSPHORYL DIESTER PHOSPHODIESTERASE"/>
    <property type="match status" value="1"/>
</dbReference>
<feature type="chain" id="PRO_5047016137" evidence="1">
    <location>
        <begin position="21"/>
        <end position="259"/>
    </location>
</feature>
<feature type="domain" description="GP-PDE" evidence="2">
    <location>
        <begin position="27"/>
        <end position="256"/>
    </location>
</feature>
<reference evidence="3 4" key="1">
    <citation type="submission" date="2021-05" db="EMBL/GenBank/DDBJ databases">
        <title>A Polyphasic approach of four new species of the genus Ohtaekwangia: Ohtaekwangia histidinii sp. nov., Ohtaekwangia cretensis sp. nov., Ohtaekwangia indiensis sp. nov., Ohtaekwangia reichenbachii sp. nov. from diverse environment.</title>
        <authorList>
            <person name="Octaviana S."/>
        </authorList>
    </citation>
    <scope>NUCLEOTIDE SEQUENCE [LARGE SCALE GENOMIC DNA]</scope>
    <source>
        <strain evidence="3 4">PWU20</strain>
    </source>
</reference>
<keyword evidence="1" id="KW-0732">Signal</keyword>
<evidence type="ECO:0000313" key="4">
    <source>
        <dbReference type="Proteomes" id="UP000772618"/>
    </source>
</evidence>
<dbReference type="RefSeq" id="WP_254154715.1">
    <property type="nucleotide sequence ID" value="NZ_JAHESD010000038.1"/>
</dbReference>
<dbReference type="PANTHER" id="PTHR46211:SF1">
    <property type="entry name" value="GLYCEROPHOSPHODIESTER PHOSPHODIESTERASE, CYTOPLASMIC"/>
    <property type="match status" value="1"/>
</dbReference>
<dbReference type="EMBL" id="JAHESD010000038">
    <property type="protein sequence ID" value="MBT1704759.1"/>
    <property type="molecule type" value="Genomic_DNA"/>
</dbReference>
<dbReference type="SUPFAM" id="SSF51695">
    <property type="entry name" value="PLC-like phosphodiesterases"/>
    <property type="match status" value="1"/>
</dbReference>
<dbReference type="Gene3D" id="3.20.20.190">
    <property type="entry name" value="Phosphatidylinositol (PI) phosphodiesterase"/>
    <property type="match status" value="1"/>
</dbReference>
<comment type="caution">
    <text evidence="3">The sequence shown here is derived from an EMBL/GenBank/DDBJ whole genome shotgun (WGS) entry which is preliminary data.</text>
</comment>
<dbReference type="Pfam" id="PF03009">
    <property type="entry name" value="GDPD"/>
    <property type="match status" value="1"/>
</dbReference>
<accession>A0ABS5VV63</accession>
<dbReference type="Proteomes" id="UP000772618">
    <property type="component" value="Unassembled WGS sequence"/>
</dbReference>
<keyword evidence="4" id="KW-1185">Reference proteome</keyword>
<evidence type="ECO:0000259" key="2">
    <source>
        <dbReference type="PROSITE" id="PS51704"/>
    </source>
</evidence>
<dbReference type="InterPro" id="IPR030395">
    <property type="entry name" value="GP_PDE_dom"/>
</dbReference>
<organism evidence="3 4">
    <name type="scientific">Chryseosolibacter indicus</name>
    <dbReference type="NCBI Taxonomy" id="2782351"/>
    <lineage>
        <taxon>Bacteria</taxon>
        <taxon>Pseudomonadati</taxon>
        <taxon>Bacteroidota</taxon>
        <taxon>Cytophagia</taxon>
        <taxon>Cytophagales</taxon>
        <taxon>Chryseotaleaceae</taxon>
        <taxon>Chryseosolibacter</taxon>
    </lineage>
</organism>
<protein>
    <submittedName>
        <fullName evidence="3">Glycerophosphodiester phosphodiesterase</fullName>
    </submittedName>
</protein>
<feature type="signal peptide" evidence="1">
    <location>
        <begin position="1"/>
        <end position="20"/>
    </location>
</feature>
<evidence type="ECO:0000313" key="3">
    <source>
        <dbReference type="EMBL" id="MBT1704759.1"/>
    </source>
</evidence>